<feature type="transmembrane region" description="Helical" evidence="7">
    <location>
        <begin position="29"/>
        <end position="46"/>
    </location>
</feature>
<evidence type="ECO:0000313" key="9">
    <source>
        <dbReference type="Proteomes" id="UP000284219"/>
    </source>
</evidence>
<evidence type="ECO:0000256" key="6">
    <source>
        <dbReference type="RuleBase" id="RU003942"/>
    </source>
</evidence>
<comment type="subcellular location">
    <subcellularLocation>
        <location evidence="1 6">Cell membrane</location>
        <topology evidence="1 6">Multi-pass membrane protein</topology>
    </subcellularLocation>
</comment>
<evidence type="ECO:0000313" key="8">
    <source>
        <dbReference type="EMBL" id="RKD25876.1"/>
    </source>
</evidence>
<dbReference type="GO" id="GO:0022857">
    <property type="term" value="F:transmembrane transporter activity"/>
    <property type="evidence" value="ECO:0007669"/>
    <property type="project" value="InterPro"/>
</dbReference>
<dbReference type="SUPFAM" id="SSF103481">
    <property type="entry name" value="Multidrug resistance efflux transporter EmrE"/>
    <property type="match status" value="1"/>
</dbReference>
<organism evidence="8 9">
    <name type="scientific">Ammoniphilus oxalaticus</name>
    <dbReference type="NCBI Taxonomy" id="66863"/>
    <lineage>
        <taxon>Bacteria</taxon>
        <taxon>Bacillati</taxon>
        <taxon>Bacillota</taxon>
        <taxon>Bacilli</taxon>
        <taxon>Bacillales</taxon>
        <taxon>Paenibacillaceae</taxon>
        <taxon>Aneurinibacillus group</taxon>
        <taxon>Ammoniphilus</taxon>
    </lineage>
</organism>
<gene>
    <name evidence="8" type="ORF">BEP19_02790</name>
</gene>
<comment type="similarity">
    <text evidence="6">Belongs to the drug/metabolite transporter (DMT) superfamily. Small multidrug resistance (SMR) (TC 2.A.7.1) family.</text>
</comment>
<dbReference type="InterPro" id="IPR045324">
    <property type="entry name" value="Small_multidrug_res"/>
</dbReference>
<evidence type="ECO:0000256" key="5">
    <source>
        <dbReference type="ARBA" id="ARBA00023136"/>
    </source>
</evidence>
<accession>A0A419SNK3</accession>
<dbReference type="Pfam" id="PF00893">
    <property type="entry name" value="Multi_Drug_Res"/>
    <property type="match status" value="1"/>
</dbReference>
<evidence type="ECO:0000256" key="2">
    <source>
        <dbReference type="ARBA" id="ARBA00022475"/>
    </source>
</evidence>
<dbReference type="Proteomes" id="UP000284219">
    <property type="component" value="Unassembled WGS sequence"/>
</dbReference>
<dbReference type="EMBL" id="MCHY01000006">
    <property type="protein sequence ID" value="RKD25876.1"/>
    <property type="molecule type" value="Genomic_DNA"/>
</dbReference>
<keyword evidence="3 6" id="KW-0812">Transmembrane</keyword>
<dbReference type="PANTHER" id="PTHR30561">
    <property type="entry name" value="SMR FAMILY PROTON-DEPENDENT DRUG EFFLUX TRANSPORTER SUGE"/>
    <property type="match status" value="1"/>
</dbReference>
<reference evidence="8 9" key="1">
    <citation type="submission" date="2016-08" db="EMBL/GenBank/DDBJ databases">
        <title>Novel Firmicute Genomes.</title>
        <authorList>
            <person name="Poppleton D.I."/>
            <person name="Gribaldo S."/>
        </authorList>
    </citation>
    <scope>NUCLEOTIDE SEQUENCE [LARGE SCALE GENOMIC DNA]</scope>
    <source>
        <strain evidence="8 9">RAOx-1</strain>
    </source>
</reference>
<dbReference type="PANTHER" id="PTHR30561:SF7">
    <property type="entry name" value="GUANIDINIUM EFFLUX SYSTEM SUBUNIT GDNC-RELATED"/>
    <property type="match status" value="1"/>
</dbReference>
<keyword evidence="2" id="KW-1003">Cell membrane</keyword>
<evidence type="ECO:0000256" key="3">
    <source>
        <dbReference type="ARBA" id="ARBA00022692"/>
    </source>
</evidence>
<dbReference type="InterPro" id="IPR037185">
    <property type="entry name" value="EmrE-like"/>
</dbReference>
<comment type="caution">
    <text evidence="8">The sequence shown here is derived from an EMBL/GenBank/DDBJ whole genome shotgun (WGS) entry which is preliminary data.</text>
</comment>
<feature type="transmembrane region" description="Helical" evidence="7">
    <location>
        <begin position="84"/>
        <end position="102"/>
    </location>
</feature>
<proteinExistence type="inferred from homology"/>
<feature type="transmembrane region" description="Helical" evidence="7">
    <location>
        <begin position="7"/>
        <end position="23"/>
    </location>
</feature>
<protein>
    <submittedName>
        <fullName evidence="8">Ligand-binding protein SH3</fullName>
    </submittedName>
</protein>
<keyword evidence="4 7" id="KW-1133">Transmembrane helix</keyword>
<evidence type="ECO:0000256" key="1">
    <source>
        <dbReference type="ARBA" id="ARBA00004651"/>
    </source>
</evidence>
<sequence length="118" mass="13095">MKYKPWLYVALTSIFELLWVYGFNVADKAWHWALVLILILIDFYYLSKACLYLPTGTVYAIFAAAGTVGTALMDIFIFNHSFSAAKGFFIGVIVVGVILLNLSDNAGMKKIEIEGEGS</sequence>
<dbReference type="RefSeq" id="WP_120188556.1">
    <property type="nucleotide sequence ID" value="NZ_MCHY01000006.1"/>
</dbReference>
<keyword evidence="5 7" id="KW-0472">Membrane</keyword>
<keyword evidence="9" id="KW-1185">Reference proteome</keyword>
<dbReference type="InterPro" id="IPR000390">
    <property type="entry name" value="Small_drug/metabolite_transptr"/>
</dbReference>
<dbReference type="OrthoDB" id="2168659at2"/>
<evidence type="ECO:0000256" key="4">
    <source>
        <dbReference type="ARBA" id="ARBA00022989"/>
    </source>
</evidence>
<dbReference type="Gene3D" id="1.10.3730.20">
    <property type="match status" value="1"/>
</dbReference>
<dbReference type="GO" id="GO:0005886">
    <property type="term" value="C:plasma membrane"/>
    <property type="evidence" value="ECO:0007669"/>
    <property type="project" value="UniProtKB-SubCell"/>
</dbReference>
<dbReference type="AlphaFoldDB" id="A0A419SNK3"/>
<name>A0A419SNK3_9BACL</name>
<evidence type="ECO:0000256" key="7">
    <source>
        <dbReference type="SAM" id="Phobius"/>
    </source>
</evidence>
<feature type="transmembrane region" description="Helical" evidence="7">
    <location>
        <begin position="58"/>
        <end position="78"/>
    </location>
</feature>